<dbReference type="PANTHER" id="PTHR48010:SF58">
    <property type="entry name" value="RECEPTOR PROTEIN KINASE-LIKE PROTEIN ZAR1"/>
    <property type="match status" value="1"/>
</dbReference>
<name>A0A8J6B9A9_9EUKA</name>
<gene>
    <name evidence="7" type="ORF">J8273_3029</name>
</gene>
<evidence type="ECO:0000256" key="5">
    <source>
        <dbReference type="ARBA" id="ARBA00023136"/>
    </source>
</evidence>
<dbReference type="Gene3D" id="3.80.10.10">
    <property type="entry name" value="Ribonuclease Inhibitor"/>
    <property type="match status" value="1"/>
</dbReference>
<dbReference type="AlphaFoldDB" id="A0A8J6B9A9"/>
<dbReference type="EMBL" id="JAHDYR010000011">
    <property type="protein sequence ID" value="KAG9395462.1"/>
    <property type="molecule type" value="Genomic_DNA"/>
</dbReference>
<evidence type="ECO:0000256" key="1">
    <source>
        <dbReference type="ARBA" id="ARBA00004370"/>
    </source>
</evidence>
<evidence type="ECO:0000313" key="8">
    <source>
        <dbReference type="Proteomes" id="UP000717585"/>
    </source>
</evidence>
<sequence length="1061" mass="113095">MKRPIVFLLVLLSLLAAVMAAESCSSFSPHHCTTSRGCSWCASENQCFLIGADCPVLIECASCTLDGDYYCTTDTDAFCTSRAGCDALRADVKSCDLHANTATCTQCLDIPNAVWCPAPEPFCFSKLDKAAAQTCKQLTGSSATISDPPACAIASETCSTCLLNDGVWCDVINSCISATDSDSCSLCEAKGGVCRAETCEVQPTSSSYTMNATALDAPGVISVQSVDRLGECVDCIVKGLTWCLFPGVTTDRCLADDSTCTTAGGYVIESCNIPAYSCYECVILDSPHIWCPENAVEQQCVPAPVGCDGGATYWSVTPEQCQCIECVTSEYSNLAAYCVGDRLGCYDDPFECQLPLTSPVTPQMCMTPCTQCLAGSNLVCVSPTNDPYCVADSTAGAARCSSHGGVLVDNCDENCETCTTNERAWCIRADDPDFQYCAQSCEDGDIVVNAGSCAFIDHDECGTCTNDGGEWCVSTGLCMDSEATETTCPEDPVTFPCECLGGCVEGPVEDKSCVWCVFADDNLNHYTETEVDCLTEGGYAAKSCGCGLECQSAGGICCVSCEGEDICVSPGDSDRCILDDMVPIGSLGLYSAIPCLECLCADDEVYCPDALMCVEGDFCDAGSTVAQKKDCFTCEQCVLLNEYTPARFCAESFSNVGCVTNQWPSDSEACNEVFCEVTCETCVDEDHVWCTDPDRGSSLCTTADACSSLGGIASSILDDCNPSCCEECADDETCECECVPICPYDQCDECIADPLCSWCGAEVTGVPGQCIPDTLADTCNETLYTEICPTTGVICDIQEDCPACTEGGCEWCVADCLCSEEGACSIPGTVVTDPAECDPEIDLDAVCGGLTELEMLRDVFYPSLNGDQWSDNSLWGIGETPCAWHGVSCSGGHVIAIELSDNNLSGAIPPQIACLEYLKTLDLSHNSIGGIIPPELTAMTNLKYLFLNDNQLRGPLPSFDLWTALQYAYFEENCLCGPIPDMGAMVALREIHFSSNRLSGPFPEDVLTLLPNNAGQNPLFEIRNACNYVTEPYSGFWDELSTKLLELVLDEDECTYCSAEI</sequence>
<keyword evidence="5" id="KW-0472">Membrane</keyword>
<protein>
    <submittedName>
        <fullName evidence="7">Leucine Rich repeats (2 copies)</fullName>
    </submittedName>
</protein>
<evidence type="ECO:0000256" key="3">
    <source>
        <dbReference type="ARBA" id="ARBA00022737"/>
    </source>
</evidence>
<keyword evidence="3" id="KW-0677">Repeat</keyword>
<keyword evidence="8" id="KW-1185">Reference proteome</keyword>
<keyword evidence="2" id="KW-0812">Transmembrane</keyword>
<comment type="subcellular location">
    <subcellularLocation>
        <location evidence="1">Membrane</location>
    </subcellularLocation>
</comment>
<evidence type="ECO:0000313" key="7">
    <source>
        <dbReference type="EMBL" id="KAG9395462.1"/>
    </source>
</evidence>
<dbReference type="OrthoDB" id="205182at2759"/>
<dbReference type="InterPro" id="IPR032675">
    <property type="entry name" value="LRR_dom_sf"/>
</dbReference>
<dbReference type="Pfam" id="PF13855">
    <property type="entry name" value="LRR_8"/>
    <property type="match status" value="1"/>
</dbReference>
<reference evidence="7" key="1">
    <citation type="submission" date="2021-05" db="EMBL/GenBank/DDBJ databases">
        <title>A free-living protist that lacks canonical eukaryotic 1 DNA replication and segregation systems.</title>
        <authorList>
            <person name="Salas-Leiva D.E."/>
            <person name="Tromer E.C."/>
            <person name="Curtis B.A."/>
            <person name="Jerlstrom-Hultqvist J."/>
            <person name="Kolisko M."/>
            <person name="Yi Z."/>
            <person name="Salas-Leiva J.S."/>
            <person name="Gallot-Lavallee L."/>
            <person name="Kops G.J.P.L."/>
            <person name="Archibald J.M."/>
            <person name="Simpson A.G.B."/>
            <person name="Roger A.J."/>
        </authorList>
    </citation>
    <scope>NUCLEOTIDE SEQUENCE</scope>
    <source>
        <strain evidence="7">BICM</strain>
    </source>
</reference>
<keyword evidence="4" id="KW-1133">Transmembrane helix</keyword>
<keyword evidence="6" id="KW-0732">Signal</keyword>
<feature type="signal peptide" evidence="6">
    <location>
        <begin position="1"/>
        <end position="20"/>
    </location>
</feature>
<feature type="chain" id="PRO_5035227970" evidence="6">
    <location>
        <begin position="21"/>
        <end position="1061"/>
    </location>
</feature>
<proteinExistence type="predicted"/>
<dbReference type="FunFam" id="3.80.10.10:FF:000129">
    <property type="entry name" value="Leucine-rich repeat receptor-like kinase"/>
    <property type="match status" value="1"/>
</dbReference>
<dbReference type="SUPFAM" id="SSF52058">
    <property type="entry name" value="L domain-like"/>
    <property type="match status" value="1"/>
</dbReference>
<organism evidence="7 8">
    <name type="scientific">Carpediemonas membranifera</name>
    <dbReference type="NCBI Taxonomy" id="201153"/>
    <lineage>
        <taxon>Eukaryota</taxon>
        <taxon>Metamonada</taxon>
        <taxon>Carpediemonas-like organisms</taxon>
        <taxon>Carpediemonas</taxon>
    </lineage>
</organism>
<dbReference type="Proteomes" id="UP000717585">
    <property type="component" value="Unassembled WGS sequence"/>
</dbReference>
<evidence type="ECO:0000256" key="2">
    <source>
        <dbReference type="ARBA" id="ARBA00022692"/>
    </source>
</evidence>
<evidence type="ECO:0000256" key="4">
    <source>
        <dbReference type="ARBA" id="ARBA00022989"/>
    </source>
</evidence>
<dbReference type="InterPro" id="IPR050994">
    <property type="entry name" value="At_inactive_RLKs"/>
</dbReference>
<dbReference type="GO" id="GO:0016020">
    <property type="term" value="C:membrane"/>
    <property type="evidence" value="ECO:0007669"/>
    <property type="project" value="UniProtKB-SubCell"/>
</dbReference>
<dbReference type="PANTHER" id="PTHR48010">
    <property type="entry name" value="OS05G0588300 PROTEIN"/>
    <property type="match status" value="1"/>
</dbReference>
<evidence type="ECO:0000256" key="6">
    <source>
        <dbReference type="SAM" id="SignalP"/>
    </source>
</evidence>
<comment type="caution">
    <text evidence="7">The sequence shown here is derived from an EMBL/GenBank/DDBJ whole genome shotgun (WGS) entry which is preliminary data.</text>
</comment>
<accession>A0A8J6B9A9</accession>
<dbReference type="InterPro" id="IPR001611">
    <property type="entry name" value="Leu-rich_rpt"/>
</dbReference>